<evidence type="ECO:0000313" key="5">
    <source>
        <dbReference type="Proteomes" id="UP000198305"/>
    </source>
</evidence>
<dbReference type="GO" id="GO:0031640">
    <property type="term" value="P:killing of cells of another organism"/>
    <property type="evidence" value="ECO:0007669"/>
    <property type="project" value="UniProtKB-KW"/>
</dbReference>
<dbReference type="Gene3D" id="1.10.530.40">
    <property type="match status" value="1"/>
</dbReference>
<comment type="similarity">
    <text evidence="3">Belongs to the glycosyl hydrolase 24 family.</text>
</comment>
<sequence>MASPRILVAALTLSASAFIGLVVSEGYTDKAIIPTVNDRPTLGFGSTYHEDGSAVKSGDTTTPVRALIKAQTHISKEETIFRASLPGVALSQAEYDLYMDWVYQYGTGAWSKSSMRRNLLAGQYRASCDSLLLYKYSGGYDCSTPGNKRCPGVWTRQLERHAKCLSAQ</sequence>
<dbReference type="PANTHER" id="PTHR38107">
    <property type="match status" value="1"/>
</dbReference>
<keyword evidence="3" id="KW-0378">Hydrolase</keyword>
<protein>
    <recommendedName>
        <fullName evidence="3">Lysozyme</fullName>
        <ecNumber evidence="3">3.2.1.17</ecNumber>
    </recommendedName>
</protein>
<evidence type="ECO:0000313" key="4">
    <source>
        <dbReference type="EMBL" id="SNR73893.1"/>
    </source>
</evidence>
<keyword evidence="1 3" id="KW-0929">Antimicrobial</keyword>
<dbReference type="GO" id="GO:0042742">
    <property type="term" value="P:defense response to bacterium"/>
    <property type="evidence" value="ECO:0007669"/>
    <property type="project" value="UniProtKB-KW"/>
</dbReference>
<dbReference type="RefSeq" id="WP_089374931.1">
    <property type="nucleotide sequence ID" value="NZ_FZOA01000003.1"/>
</dbReference>
<proteinExistence type="inferred from homology"/>
<accession>A0A238YTH0</accession>
<dbReference type="GO" id="GO:0009253">
    <property type="term" value="P:peptidoglycan catabolic process"/>
    <property type="evidence" value="ECO:0007669"/>
    <property type="project" value="InterPro"/>
</dbReference>
<dbReference type="InterPro" id="IPR051018">
    <property type="entry name" value="Bacteriophage_GH24"/>
</dbReference>
<comment type="catalytic activity">
    <reaction evidence="3">
        <text>Hydrolysis of (1-&gt;4)-beta-linkages between N-acetylmuramic acid and N-acetyl-D-glucosamine residues in a peptidoglycan and between N-acetyl-D-glucosamine residues in chitodextrins.</text>
        <dbReference type="EC" id="3.2.1.17"/>
    </reaction>
</comment>
<dbReference type="EMBL" id="FZOA01000003">
    <property type="protein sequence ID" value="SNR73893.1"/>
    <property type="molecule type" value="Genomic_DNA"/>
</dbReference>
<evidence type="ECO:0000256" key="1">
    <source>
        <dbReference type="ARBA" id="ARBA00022529"/>
    </source>
</evidence>
<dbReference type="SUPFAM" id="SSF53955">
    <property type="entry name" value="Lysozyme-like"/>
    <property type="match status" value="1"/>
</dbReference>
<evidence type="ECO:0000256" key="2">
    <source>
        <dbReference type="ARBA" id="ARBA00022638"/>
    </source>
</evidence>
<reference evidence="5" key="1">
    <citation type="submission" date="2017-06" db="EMBL/GenBank/DDBJ databases">
        <authorList>
            <person name="Varghese N."/>
            <person name="Submissions S."/>
        </authorList>
    </citation>
    <scope>NUCLEOTIDE SEQUENCE [LARGE SCALE GENOMIC DNA]</scope>
    <source>
        <strain evidence="5">Ca-68</strain>
    </source>
</reference>
<keyword evidence="2 3" id="KW-0081">Bacteriolytic enzyme</keyword>
<dbReference type="AlphaFoldDB" id="A0A238YTH0"/>
<gene>
    <name evidence="4" type="ORF">SAMN05192560_0789</name>
</gene>
<dbReference type="Pfam" id="PF00959">
    <property type="entry name" value="Phage_lysozyme"/>
    <property type="match status" value="1"/>
</dbReference>
<evidence type="ECO:0000256" key="3">
    <source>
        <dbReference type="RuleBase" id="RU003788"/>
    </source>
</evidence>
<dbReference type="InterPro" id="IPR023346">
    <property type="entry name" value="Lysozyme-like_dom_sf"/>
</dbReference>
<dbReference type="InterPro" id="IPR023347">
    <property type="entry name" value="Lysozyme_dom_sf"/>
</dbReference>
<keyword evidence="5" id="KW-1185">Reference proteome</keyword>
<dbReference type="InterPro" id="IPR002196">
    <property type="entry name" value="Glyco_hydro_24"/>
</dbReference>
<dbReference type="PANTHER" id="PTHR38107:SF3">
    <property type="entry name" value="LYSOZYME RRRD-RELATED"/>
    <property type="match status" value="1"/>
</dbReference>
<dbReference type="Proteomes" id="UP000198305">
    <property type="component" value="Unassembled WGS sequence"/>
</dbReference>
<organism evidence="4 5">
    <name type="scientific">Methylobacillus rhizosphaerae</name>
    <dbReference type="NCBI Taxonomy" id="551994"/>
    <lineage>
        <taxon>Bacteria</taxon>
        <taxon>Pseudomonadati</taxon>
        <taxon>Pseudomonadota</taxon>
        <taxon>Betaproteobacteria</taxon>
        <taxon>Nitrosomonadales</taxon>
        <taxon>Methylophilaceae</taxon>
        <taxon>Methylobacillus</taxon>
    </lineage>
</organism>
<dbReference type="EC" id="3.2.1.17" evidence="3"/>
<dbReference type="OrthoDB" id="8141296at2"/>
<keyword evidence="3" id="KW-0326">Glycosidase</keyword>
<name>A0A238YTH0_9PROT</name>
<dbReference type="GO" id="GO:0003796">
    <property type="term" value="F:lysozyme activity"/>
    <property type="evidence" value="ECO:0007669"/>
    <property type="project" value="UniProtKB-EC"/>
</dbReference>
<dbReference type="CDD" id="cd16901">
    <property type="entry name" value="lyz_P1"/>
    <property type="match status" value="1"/>
</dbReference>
<dbReference type="GO" id="GO:0016998">
    <property type="term" value="P:cell wall macromolecule catabolic process"/>
    <property type="evidence" value="ECO:0007669"/>
    <property type="project" value="InterPro"/>
</dbReference>